<dbReference type="VEuPathDB" id="FungiDB:H310_01634"/>
<dbReference type="RefSeq" id="XP_008863034.1">
    <property type="nucleotide sequence ID" value="XM_008864812.1"/>
</dbReference>
<sequence>MVEYELCLRGVISRPFESRLMDMYARNLWHTALVTGRATLPSMSDSGEYCSSQRENRARIDLYCWRVDGTIRKAIISSPACCPSAQLAAIVGSIDVWCRCEAV</sequence>
<accession>A0A024USB0</accession>
<name>A0A024USB0_9STRA</name>
<protein>
    <submittedName>
        <fullName evidence="1">Uncharacterized protein</fullName>
    </submittedName>
</protein>
<reference evidence="1" key="1">
    <citation type="submission" date="2013-12" db="EMBL/GenBank/DDBJ databases">
        <title>The Genome Sequence of Aphanomyces invadans NJM9701.</title>
        <authorList>
            <consortium name="The Broad Institute Genomics Platform"/>
            <person name="Russ C."/>
            <person name="Tyler B."/>
            <person name="van West P."/>
            <person name="Dieguez-Uribeondo J."/>
            <person name="Young S.K."/>
            <person name="Zeng Q."/>
            <person name="Gargeya S."/>
            <person name="Fitzgerald M."/>
            <person name="Abouelleil A."/>
            <person name="Alvarado L."/>
            <person name="Chapman S.B."/>
            <person name="Gainer-Dewar J."/>
            <person name="Goldberg J."/>
            <person name="Griggs A."/>
            <person name="Gujja S."/>
            <person name="Hansen M."/>
            <person name="Howarth C."/>
            <person name="Imamovic A."/>
            <person name="Ireland A."/>
            <person name="Larimer J."/>
            <person name="McCowan C."/>
            <person name="Murphy C."/>
            <person name="Pearson M."/>
            <person name="Poon T.W."/>
            <person name="Priest M."/>
            <person name="Roberts A."/>
            <person name="Saif S."/>
            <person name="Shea T."/>
            <person name="Sykes S."/>
            <person name="Wortman J."/>
            <person name="Nusbaum C."/>
            <person name="Birren B."/>
        </authorList>
    </citation>
    <scope>NUCLEOTIDE SEQUENCE [LARGE SCALE GENOMIC DNA]</scope>
    <source>
        <strain evidence="1">NJM9701</strain>
    </source>
</reference>
<dbReference type="EMBL" id="KI913953">
    <property type="protein sequence ID" value="ETW09229.1"/>
    <property type="molecule type" value="Genomic_DNA"/>
</dbReference>
<evidence type="ECO:0000313" key="1">
    <source>
        <dbReference type="EMBL" id="ETW09229.1"/>
    </source>
</evidence>
<proteinExistence type="predicted"/>
<organism evidence="1">
    <name type="scientific">Aphanomyces invadans</name>
    <dbReference type="NCBI Taxonomy" id="157072"/>
    <lineage>
        <taxon>Eukaryota</taxon>
        <taxon>Sar</taxon>
        <taxon>Stramenopiles</taxon>
        <taxon>Oomycota</taxon>
        <taxon>Saprolegniomycetes</taxon>
        <taxon>Saprolegniales</taxon>
        <taxon>Verrucalvaceae</taxon>
        <taxon>Aphanomyces</taxon>
    </lineage>
</organism>
<dbReference type="AlphaFoldDB" id="A0A024USB0"/>
<gene>
    <name evidence="1" type="ORF">H310_01634</name>
</gene>
<dbReference type="GeneID" id="20078684"/>